<evidence type="ECO:0000313" key="1">
    <source>
        <dbReference type="EMBL" id="RZC73055.1"/>
    </source>
</evidence>
<dbReference type="AlphaFoldDB" id="A0A4Y7KMF4"/>
<organism evidence="1 2">
    <name type="scientific">Papaver somniferum</name>
    <name type="common">Opium poppy</name>
    <dbReference type="NCBI Taxonomy" id="3469"/>
    <lineage>
        <taxon>Eukaryota</taxon>
        <taxon>Viridiplantae</taxon>
        <taxon>Streptophyta</taxon>
        <taxon>Embryophyta</taxon>
        <taxon>Tracheophyta</taxon>
        <taxon>Spermatophyta</taxon>
        <taxon>Magnoliopsida</taxon>
        <taxon>Ranunculales</taxon>
        <taxon>Papaveraceae</taxon>
        <taxon>Papaveroideae</taxon>
        <taxon>Papaver</taxon>
    </lineage>
</organism>
<name>A0A4Y7KMF4_PAPSO</name>
<dbReference type="Proteomes" id="UP000316621">
    <property type="component" value="Chromosome 8"/>
</dbReference>
<gene>
    <name evidence="1" type="ORF">C5167_048536</name>
</gene>
<accession>A0A4Y7KMF4</accession>
<evidence type="ECO:0000313" key="2">
    <source>
        <dbReference type="Proteomes" id="UP000316621"/>
    </source>
</evidence>
<keyword evidence="2" id="KW-1185">Reference proteome</keyword>
<reference evidence="1 2" key="1">
    <citation type="journal article" date="2018" name="Science">
        <title>The opium poppy genome and morphinan production.</title>
        <authorList>
            <person name="Guo L."/>
            <person name="Winzer T."/>
            <person name="Yang X."/>
            <person name="Li Y."/>
            <person name="Ning Z."/>
            <person name="He Z."/>
            <person name="Teodor R."/>
            <person name="Lu Y."/>
            <person name="Bowser T.A."/>
            <person name="Graham I.A."/>
            <person name="Ye K."/>
        </authorList>
    </citation>
    <scope>NUCLEOTIDE SEQUENCE [LARGE SCALE GENOMIC DNA]</scope>
    <source>
        <strain evidence="2">cv. HN1</strain>
        <tissue evidence="1">Leaves</tissue>
    </source>
</reference>
<sequence length="88" mass="9584">MSRFLRCCNCYDNFLGITETASIQDMMALRDTLFSGAADDWGRAFGSINDGSSSPIGLRGTMNAGIGNISLHFKADDVYKAGDIRMYS</sequence>
<protein>
    <submittedName>
        <fullName evidence="1">Uncharacterized protein</fullName>
    </submittedName>
</protein>
<proteinExistence type="predicted"/>
<dbReference type="EMBL" id="CM010722">
    <property type="protein sequence ID" value="RZC73055.1"/>
    <property type="molecule type" value="Genomic_DNA"/>
</dbReference>
<dbReference type="Gramene" id="RZC73055">
    <property type="protein sequence ID" value="RZC73055"/>
    <property type="gene ID" value="C5167_048536"/>
</dbReference>